<accession>A0AAW0LSD5</accession>
<dbReference type="EMBL" id="PKMF04000056">
    <property type="protein sequence ID" value="KAK7854379.1"/>
    <property type="molecule type" value="Genomic_DNA"/>
</dbReference>
<feature type="compositionally biased region" description="Polar residues" evidence="2">
    <location>
        <begin position="199"/>
        <end position="222"/>
    </location>
</feature>
<feature type="compositionally biased region" description="Polar residues" evidence="2">
    <location>
        <begin position="180"/>
        <end position="190"/>
    </location>
</feature>
<feature type="compositionally biased region" description="Basic and acidic residues" evidence="2">
    <location>
        <begin position="1"/>
        <end position="14"/>
    </location>
</feature>
<dbReference type="SMART" id="SM00184">
    <property type="entry name" value="RING"/>
    <property type="match status" value="1"/>
</dbReference>
<keyword evidence="1" id="KW-0863">Zinc-finger</keyword>
<protein>
    <recommendedName>
        <fullName evidence="3">RING-type domain-containing protein</fullName>
    </recommendedName>
</protein>
<proteinExistence type="predicted"/>
<feature type="compositionally biased region" description="Basic residues" evidence="2">
    <location>
        <begin position="15"/>
        <end position="27"/>
    </location>
</feature>
<dbReference type="GO" id="GO:0008270">
    <property type="term" value="F:zinc ion binding"/>
    <property type="evidence" value="ECO:0007669"/>
    <property type="project" value="UniProtKB-KW"/>
</dbReference>
<evidence type="ECO:0000259" key="3">
    <source>
        <dbReference type="PROSITE" id="PS50089"/>
    </source>
</evidence>
<evidence type="ECO:0000256" key="2">
    <source>
        <dbReference type="SAM" id="MobiDB-lite"/>
    </source>
</evidence>
<feature type="compositionally biased region" description="Polar residues" evidence="2">
    <location>
        <begin position="231"/>
        <end position="255"/>
    </location>
</feature>
<dbReference type="InterPro" id="IPR001841">
    <property type="entry name" value="Znf_RING"/>
</dbReference>
<gene>
    <name evidence="4" type="ORF">CFP56_032548</name>
</gene>
<organism evidence="4 5">
    <name type="scientific">Quercus suber</name>
    <name type="common">Cork oak</name>
    <dbReference type="NCBI Taxonomy" id="58331"/>
    <lineage>
        <taxon>Eukaryota</taxon>
        <taxon>Viridiplantae</taxon>
        <taxon>Streptophyta</taxon>
        <taxon>Embryophyta</taxon>
        <taxon>Tracheophyta</taxon>
        <taxon>Spermatophyta</taxon>
        <taxon>Magnoliopsida</taxon>
        <taxon>eudicotyledons</taxon>
        <taxon>Gunneridae</taxon>
        <taxon>Pentapetalae</taxon>
        <taxon>rosids</taxon>
        <taxon>fabids</taxon>
        <taxon>Fagales</taxon>
        <taxon>Fagaceae</taxon>
        <taxon>Quercus</taxon>
    </lineage>
</organism>
<evidence type="ECO:0000313" key="4">
    <source>
        <dbReference type="EMBL" id="KAK7854379.1"/>
    </source>
</evidence>
<name>A0AAW0LSD5_QUESU</name>
<dbReference type="AlphaFoldDB" id="A0AAW0LSD5"/>
<dbReference type="SUPFAM" id="SSF57850">
    <property type="entry name" value="RING/U-box"/>
    <property type="match status" value="1"/>
</dbReference>
<feature type="non-terminal residue" evidence="4">
    <location>
        <position position="1"/>
    </location>
</feature>
<evidence type="ECO:0000256" key="1">
    <source>
        <dbReference type="PROSITE-ProRule" id="PRU00175"/>
    </source>
</evidence>
<keyword evidence="1" id="KW-0862">Zinc</keyword>
<feature type="region of interest" description="Disordered" evidence="2">
    <location>
        <begin position="1"/>
        <end position="33"/>
    </location>
</feature>
<feature type="region of interest" description="Disordered" evidence="2">
    <location>
        <begin position="311"/>
        <end position="382"/>
    </location>
</feature>
<dbReference type="Gene3D" id="3.30.40.10">
    <property type="entry name" value="Zinc/RING finger domain, C3HC4 (zinc finger)"/>
    <property type="match status" value="1"/>
</dbReference>
<feature type="region of interest" description="Disordered" evidence="2">
    <location>
        <begin position="176"/>
        <end position="296"/>
    </location>
</feature>
<keyword evidence="1" id="KW-0479">Metal-binding</keyword>
<sequence>KEKVTHRHKDFDRKQKQKAYRCRSHKQQKGESSYLQNTDLHCINFFTLGGERNSDRRGRRVTLWDQMSAVEGAVNRESSTGLTLSDVLCTTDKQPSSAATVTETAAAEPQPQVRHSSRTLLDVIREQDPNAARSAYKGLNINTNNCRDKKSWKTFKDKLRLKRAGAAWTSSVPIPASDIPIQQQGSLSRRNSVRFRSSAELTQSEDLSRQPPQISRRNSTRYSPGDLIPAESTQFPDSESTSFVPQNTRHNSTRFVGTPHYRNTEISSSSSSSDDDDDDEEEGDYEIAPHTPTRRLSVVLAEERALSAREAVAAQEAAERERQEQLNTSSTTAETPVRMSLMDLMDYNMDDEEEEEEEEEEERNEGKGKEEEAEEENGSGSKRGEYKCCVCMVRHKGSAFIPCGHTFCRLCSRELMVGRGNCPLCNRFILEILDIF</sequence>
<feature type="compositionally biased region" description="Acidic residues" evidence="2">
    <location>
        <begin position="273"/>
        <end position="285"/>
    </location>
</feature>
<comment type="caution">
    <text evidence="4">The sequence shown here is derived from an EMBL/GenBank/DDBJ whole genome shotgun (WGS) entry which is preliminary data.</text>
</comment>
<dbReference type="InterPro" id="IPR013083">
    <property type="entry name" value="Znf_RING/FYVE/PHD"/>
</dbReference>
<keyword evidence="5" id="KW-1185">Reference proteome</keyword>
<reference evidence="4 5" key="1">
    <citation type="journal article" date="2018" name="Sci. Data">
        <title>The draft genome sequence of cork oak.</title>
        <authorList>
            <person name="Ramos A.M."/>
            <person name="Usie A."/>
            <person name="Barbosa P."/>
            <person name="Barros P.M."/>
            <person name="Capote T."/>
            <person name="Chaves I."/>
            <person name="Simoes F."/>
            <person name="Abreu I."/>
            <person name="Carrasquinho I."/>
            <person name="Faro C."/>
            <person name="Guimaraes J.B."/>
            <person name="Mendonca D."/>
            <person name="Nobrega F."/>
            <person name="Rodrigues L."/>
            <person name="Saibo N.J.M."/>
            <person name="Varela M.C."/>
            <person name="Egas C."/>
            <person name="Matos J."/>
            <person name="Miguel C.M."/>
            <person name="Oliveira M.M."/>
            <person name="Ricardo C.P."/>
            <person name="Goncalves S."/>
        </authorList>
    </citation>
    <scope>NUCLEOTIDE SEQUENCE [LARGE SCALE GENOMIC DNA]</scope>
    <source>
        <strain evidence="5">cv. HL8</strain>
    </source>
</reference>
<dbReference type="CDD" id="cd16449">
    <property type="entry name" value="RING-HC"/>
    <property type="match status" value="1"/>
</dbReference>
<dbReference type="PROSITE" id="PS50089">
    <property type="entry name" value="ZF_RING_2"/>
    <property type="match status" value="1"/>
</dbReference>
<feature type="domain" description="RING-type" evidence="3">
    <location>
        <begin position="388"/>
        <end position="426"/>
    </location>
</feature>
<dbReference type="Proteomes" id="UP000237347">
    <property type="component" value="Unassembled WGS sequence"/>
</dbReference>
<evidence type="ECO:0000313" key="5">
    <source>
        <dbReference type="Proteomes" id="UP000237347"/>
    </source>
</evidence>
<dbReference type="Pfam" id="PF13920">
    <property type="entry name" value="zf-C3HC4_3"/>
    <property type="match status" value="1"/>
</dbReference>
<dbReference type="PANTHER" id="PTHR46629">
    <property type="entry name" value="OS01G0917900 PROTEIN"/>
    <property type="match status" value="1"/>
</dbReference>
<feature type="compositionally biased region" description="Acidic residues" evidence="2">
    <location>
        <begin position="348"/>
        <end position="363"/>
    </location>
</feature>